<dbReference type="Proteomes" id="UP000538666">
    <property type="component" value="Unassembled WGS sequence"/>
</dbReference>
<dbReference type="NCBIfam" id="NF033517">
    <property type="entry name" value="transpos_IS66"/>
    <property type="match status" value="1"/>
</dbReference>
<feature type="domain" description="Transposase IS66 C-terminal" evidence="2">
    <location>
        <begin position="238"/>
        <end position="275"/>
    </location>
</feature>
<accession>A0A841KA73</accession>
<keyword evidence="4" id="KW-1185">Reference proteome</keyword>
<dbReference type="AlphaFoldDB" id="A0A841KA73"/>
<organism evidence="3 4">
    <name type="scientific">Silvibacterium bohemicum</name>
    <dbReference type="NCBI Taxonomy" id="1577686"/>
    <lineage>
        <taxon>Bacteria</taxon>
        <taxon>Pseudomonadati</taxon>
        <taxon>Acidobacteriota</taxon>
        <taxon>Terriglobia</taxon>
        <taxon>Terriglobales</taxon>
        <taxon>Acidobacteriaceae</taxon>
        <taxon>Silvibacterium</taxon>
    </lineage>
</organism>
<dbReference type="Pfam" id="PF03050">
    <property type="entry name" value="DDE_Tnp_IS66"/>
    <property type="match status" value="1"/>
</dbReference>
<comment type="caution">
    <text evidence="3">The sequence shown here is derived from an EMBL/GenBank/DDBJ whole genome shotgun (WGS) entry which is preliminary data.</text>
</comment>
<gene>
    <name evidence="3" type="ORF">HNQ77_005188</name>
</gene>
<reference evidence="3 4" key="1">
    <citation type="submission" date="2020-08" db="EMBL/GenBank/DDBJ databases">
        <title>Genomic Encyclopedia of Type Strains, Phase IV (KMG-IV): sequencing the most valuable type-strain genomes for metagenomic binning, comparative biology and taxonomic classification.</title>
        <authorList>
            <person name="Goeker M."/>
        </authorList>
    </citation>
    <scope>NUCLEOTIDE SEQUENCE [LARGE SCALE GENOMIC DNA]</scope>
    <source>
        <strain evidence="3 4">DSM 103733</strain>
    </source>
</reference>
<protein>
    <recommendedName>
        <fullName evidence="5">Transposase</fullName>
    </recommendedName>
</protein>
<evidence type="ECO:0000259" key="1">
    <source>
        <dbReference type="Pfam" id="PF03050"/>
    </source>
</evidence>
<evidence type="ECO:0000313" key="4">
    <source>
        <dbReference type="Proteomes" id="UP000538666"/>
    </source>
</evidence>
<evidence type="ECO:0000313" key="3">
    <source>
        <dbReference type="EMBL" id="MBB6147194.1"/>
    </source>
</evidence>
<dbReference type="PANTHER" id="PTHR33678">
    <property type="entry name" value="BLL1576 PROTEIN"/>
    <property type="match status" value="1"/>
</dbReference>
<dbReference type="InterPro" id="IPR004291">
    <property type="entry name" value="Transposase_IS66_central"/>
</dbReference>
<dbReference type="InterPro" id="IPR052344">
    <property type="entry name" value="Transposase-related"/>
</dbReference>
<dbReference type="Pfam" id="PF13817">
    <property type="entry name" value="DDE_Tnp_IS66_C"/>
    <property type="match status" value="1"/>
</dbReference>
<dbReference type="InterPro" id="IPR039552">
    <property type="entry name" value="IS66_C"/>
</dbReference>
<dbReference type="EMBL" id="JACHEK010000013">
    <property type="protein sequence ID" value="MBB6147194.1"/>
    <property type="molecule type" value="Genomic_DNA"/>
</dbReference>
<evidence type="ECO:0000259" key="2">
    <source>
        <dbReference type="Pfam" id="PF13817"/>
    </source>
</evidence>
<feature type="domain" description="Transposase IS66 central" evidence="1">
    <location>
        <begin position="2"/>
        <end position="230"/>
    </location>
</feature>
<name>A0A841KA73_9BACT</name>
<proteinExistence type="predicted"/>
<evidence type="ECO:0008006" key="5">
    <source>
        <dbReference type="Google" id="ProtNLM"/>
    </source>
</evidence>
<dbReference type="PANTHER" id="PTHR33678:SF1">
    <property type="entry name" value="BLL1576 PROTEIN"/>
    <property type="match status" value="1"/>
</dbReference>
<sequence length="289" mass="32402">MDQISKHVLTASKIHADDTPVPVLAPGNGKTKTGRLWTYVRDDRPAAQITAPAVWFAYSEDSKGEHPQRHLKNYSGALQADAYSGLRHLYEGGRIYEVSCWAHARRKFHDIHVTHRSPITTEALNRIGALYGIEEQVRGRPPDLRRSVRQDQARPLFQDLRRWMEKVRQSLSRKSDTAGAIAYVLSHWRALTRYVDDGLLEIDNSAAERALRAVSIGRKNYLFFGADSGGVRAASFYSLIGTAKLNGIDPSFYLRAVLARIAEHPINRIADLLPWNLTATLQSHPAEAA</sequence>